<comment type="caution">
    <text evidence="1">The sequence shown here is derived from an EMBL/GenBank/DDBJ whole genome shotgun (WGS) entry which is preliminary data.</text>
</comment>
<accession>A0A9N9IQU8</accession>
<dbReference type="OrthoDB" id="10400600at2759"/>
<sequence>MEIKKHTLNYNIKGYDEKKLQIEDLIDLTNSIIIEDYKADNLENNNNYMEGCRNLHFCIDDIVKEALETTEQ</sequence>
<proteinExistence type="predicted"/>
<evidence type="ECO:0000313" key="2">
    <source>
        <dbReference type="Proteomes" id="UP000789759"/>
    </source>
</evidence>
<reference evidence="1" key="1">
    <citation type="submission" date="2021-06" db="EMBL/GenBank/DDBJ databases">
        <authorList>
            <person name="Kallberg Y."/>
            <person name="Tangrot J."/>
            <person name="Rosling A."/>
        </authorList>
    </citation>
    <scope>NUCLEOTIDE SEQUENCE</scope>
    <source>
        <strain evidence="1">FL966</strain>
    </source>
</reference>
<dbReference type="Proteomes" id="UP000789759">
    <property type="component" value="Unassembled WGS sequence"/>
</dbReference>
<evidence type="ECO:0000313" key="1">
    <source>
        <dbReference type="EMBL" id="CAG8747582.1"/>
    </source>
</evidence>
<dbReference type="AlphaFoldDB" id="A0A9N9IQU8"/>
<name>A0A9N9IQU8_9GLOM</name>
<dbReference type="EMBL" id="CAJVQA010017212">
    <property type="protein sequence ID" value="CAG8747582.1"/>
    <property type="molecule type" value="Genomic_DNA"/>
</dbReference>
<protein>
    <submittedName>
        <fullName evidence="1">21455_t:CDS:1</fullName>
    </submittedName>
</protein>
<organism evidence="1 2">
    <name type="scientific">Cetraspora pellucida</name>
    <dbReference type="NCBI Taxonomy" id="1433469"/>
    <lineage>
        <taxon>Eukaryota</taxon>
        <taxon>Fungi</taxon>
        <taxon>Fungi incertae sedis</taxon>
        <taxon>Mucoromycota</taxon>
        <taxon>Glomeromycotina</taxon>
        <taxon>Glomeromycetes</taxon>
        <taxon>Diversisporales</taxon>
        <taxon>Gigasporaceae</taxon>
        <taxon>Cetraspora</taxon>
    </lineage>
</organism>
<gene>
    <name evidence="1" type="ORF">CPELLU_LOCUS14490</name>
</gene>
<keyword evidence="2" id="KW-1185">Reference proteome</keyword>